<dbReference type="GO" id="GO:0009922">
    <property type="term" value="F:fatty acid elongase activity"/>
    <property type="evidence" value="ECO:0007669"/>
    <property type="project" value="UniProtKB-EC"/>
</dbReference>
<dbReference type="GO" id="GO:0006633">
    <property type="term" value="P:fatty acid biosynthetic process"/>
    <property type="evidence" value="ECO:0007669"/>
    <property type="project" value="InterPro"/>
</dbReference>
<dbReference type="GO" id="GO:0016020">
    <property type="term" value="C:membrane"/>
    <property type="evidence" value="ECO:0007669"/>
    <property type="project" value="InterPro"/>
</dbReference>
<dbReference type="InParanoid" id="A0A7J7CIB8"/>
<name>A0A7J7CIB8_TRIWF</name>
<accession>A0A7J7CIB8</accession>
<dbReference type="Pfam" id="PF08392">
    <property type="entry name" value="FAE1_CUT1_RppA"/>
    <property type="match status" value="1"/>
</dbReference>
<reference evidence="4 5" key="1">
    <citation type="journal article" date="2020" name="Nat. Commun.">
        <title>Genome of Tripterygium wilfordii and identification of cytochrome P450 involved in triptolide biosynthesis.</title>
        <authorList>
            <person name="Tu L."/>
            <person name="Su P."/>
            <person name="Zhang Z."/>
            <person name="Gao L."/>
            <person name="Wang J."/>
            <person name="Hu T."/>
            <person name="Zhou J."/>
            <person name="Zhang Y."/>
            <person name="Zhao Y."/>
            <person name="Liu Y."/>
            <person name="Song Y."/>
            <person name="Tong Y."/>
            <person name="Lu Y."/>
            <person name="Yang J."/>
            <person name="Xu C."/>
            <person name="Jia M."/>
            <person name="Peters R.J."/>
            <person name="Huang L."/>
            <person name="Gao W."/>
        </authorList>
    </citation>
    <scope>NUCLEOTIDE SEQUENCE [LARGE SCALE GENOMIC DNA]</scope>
    <source>
        <strain evidence="5">cv. XIE 37</strain>
        <tissue evidence="4">Leaf</tissue>
    </source>
</reference>
<evidence type="ECO:0000256" key="1">
    <source>
        <dbReference type="ARBA" id="ARBA00023315"/>
    </source>
</evidence>
<feature type="domain" description="FAE" evidence="3">
    <location>
        <begin position="1"/>
        <end position="91"/>
    </location>
</feature>
<dbReference type="InterPro" id="IPR013601">
    <property type="entry name" value="FAE1_typ3_polyketide_synth"/>
</dbReference>
<dbReference type="InterPro" id="IPR012392">
    <property type="entry name" value="3-ktacl-CoA_syn"/>
</dbReference>
<comment type="caution">
    <text evidence="4">The sequence shown here is derived from an EMBL/GenBank/DDBJ whole genome shotgun (WGS) entry which is preliminary data.</text>
</comment>
<dbReference type="EMBL" id="JAAARO010000016">
    <property type="protein sequence ID" value="KAF5733784.1"/>
    <property type="molecule type" value="Genomic_DNA"/>
</dbReference>
<evidence type="ECO:0000313" key="5">
    <source>
        <dbReference type="Proteomes" id="UP000593562"/>
    </source>
</evidence>
<gene>
    <name evidence="4" type="ORF">HS088_TW16G00224</name>
</gene>
<keyword evidence="1" id="KW-0012">Acyltransferase</keyword>
<protein>
    <recommendedName>
        <fullName evidence="3">FAE domain-containing protein</fullName>
    </recommendedName>
</protein>
<evidence type="ECO:0000256" key="2">
    <source>
        <dbReference type="ARBA" id="ARBA00047375"/>
    </source>
</evidence>
<dbReference type="AlphaFoldDB" id="A0A7J7CIB8"/>
<dbReference type="PANTHER" id="PTHR31561">
    <property type="entry name" value="3-KETOACYL-COA SYNTHASE"/>
    <property type="match status" value="1"/>
</dbReference>
<evidence type="ECO:0000313" key="4">
    <source>
        <dbReference type="EMBL" id="KAF5733784.1"/>
    </source>
</evidence>
<comment type="catalytic activity">
    <reaction evidence="2">
        <text>a very-long-chain acyl-CoA + malonyl-CoA + H(+) = a very-long-chain 3-oxoacyl-CoA + CO2 + CoA</text>
        <dbReference type="Rhea" id="RHEA:32727"/>
        <dbReference type="ChEBI" id="CHEBI:15378"/>
        <dbReference type="ChEBI" id="CHEBI:16526"/>
        <dbReference type="ChEBI" id="CHEBI:57287"/>
        <dbReference type="ChEBI" id="CHEBI:57384"/>
        <dbReference type="ChEBI" id="CHEBI:90725"/>
        <dbReference type="ChEBI" id="CHEBI:90736"/>
        <dbReference type="EC" id="2.3.1.199"/>
    </reaction>
</comment>
<proteinExistence type="predicted"/>
<organism evidence="4 5">
    <name type="scientific">Tripterygium wilfordii</name>
    <name type="common">Thunder God vine</name>
    <dbReference type="NCBI Taxonomy" id="458696"/>
    <lineage>
        <taxon>Eukaryota</taxon>
        <taxon>Viridiplantae</taxon>
        <taxon>Streptophyta</taxon>
        <taxon>Embryophyta</taxon>
        <taxon>Tracheophyta</taxon>
        <taxon>Spermatophyta</taxon>
        <taxon>Magnoliopsida</taxon>
        <taxon>eudicotyledons</taxon>
        <taxon>Gunneridae</taxon>
        <taxon>Pentapetalae</taxon>
        <taxon>rosids</taxon>
        <taxon>fabids</taxon>
        <taxon>Celastrales</taxon>
        <taxon>Celastraceae</taxon>
        <taxon>Tripterygium</taxon>
    </lineage>
</organism>
<sequence length="93" mass="10596">MLHYECYKTSADDRKLDTVTSGDIVMRNRNLGIEEYRFLLKTIVSSGIGEETFGPRVVLAGREESPTLEDSFLEMDDLIFTTLDGLFLKTEKL</sequence>
<keyword evidence="5" id="KW-1185">Reference proteome</keyword>
<keyword evidence="1" id="KW-0808">Transferase</keyword>
<dbReference type="Proteomes" id="UP000593562">
    <property type="component" value="Unassembled WGS sequence"/>
</dbReference>
<evidence type="ECO:0000259" key="3">
    <source>
        <dbReference type="Pfam" id="PF08392"/>
    </source>
</evidence>